<protein>
    <submittedName>
        <fullName evidence="2">Uncharacterized protein</fullName>
    </submittedName>
</protein>
<proteinExistence type="predicted"/>
<dbReference type="InterPro" id="IPR046121">
    <property type="entry name" value="DUF6118"/>
</dbReference>
<reference evidence="2 3" key="1">
    <citation type="journal article" date="2016" name="Front. Microbiol.">
        <title>Genomic Resource of Rice Seed Associated Bacteria.</title>
        <authorList>
            <person name="Midha S."/>
            <person name="Bansal K."/>
            <person name="Sharma S."/>
            <person name="Kumar N."/>
            <person name="Patil P.P."/>
            <person name="Chaudhry V."/>
            <person name="Patil P.B."/>
        </authorList>
    </citation>
    <scope>NUCLEOTIDE SEQUENCE [LARGE SCALE GENOMIC DNA]</scope>
    <source>
        <strain evidence="2 3">NS365</strain>
    </source>
</reference>
<sequence length="180" mass="19903">MTGTAGTSDQLTEQASSVSTESANPLNILFQRQDYLNQRMEKVLTLIENLKLPPDSREELIDLREIVRGHSLTVEALANLPGHRSDLSSVLSRSVAEDVGKSLRPTAQSLKDTSSSLREELRFLQTLVEGARERKSHNWTLWIVAAEMLLAGFVLYPLAAAILPGGSYLAAFATRQINLW</sequence>
<keyword evidence="3" id="KW-1185">Reference proteome</keyword>
<dbReference type="PATRIC" id="fig|401562.4.peg.4748"/>
<dbReference type="EMBL" id="LDQA01000086">
    <property type="protein sequence ID" value="KTR02208.1"/>
    <property type="molecule type" value="Genomic_DNA"/>
</dbReference>
<evidence type="ECO:0000313" key="3">
    <source>
        <dbReference type="Proteomes" id="UP000078529"/>
    </source>
</evidence>
<dbReference type="AlphaFoldDB" id="A0A175RFF1"/>
<gene>
    <name evidence="2" type="ORF">NS365_22235</name>
</gene>
<accession>A0A175RFF1</accession>
<organism evidence="2 3">
    <name type="scientific">Aureimonas ureilytica</name>
    <dbReference type="NCBI Taxonomy" id="401562"/>
    <lineage>
        <taxon>Bacteria</taxon>
        <taxon>Pseudomonadati</taxon>
        <taxon>Pseudomonadota</taxon>
        <taxon>Alphaproteobacteria</taxon>
        <taxon>Hyphomicrobiales</taxon>
        <taxon>Aurantimonadaceae</taxon>
        <taxon>Aureimonas</taxon>
    </lineage>
</organism>
<feature type="transmembrane region" description="Helical" evidence="1">
    <location>
        <begin position="139"/>
        <end position="159"/>
    </location>
</feature>
<comment type="caution">
    <text evidence="2">The sequence shown here is derived from an EMBL/GenBank/DDBJ whole genome shotgun (WGS) entry which is preliminary data.</text>
</comment>
<keyword evidence="1" id="KW-0812">Transmembrane</keyword>
<dbReference type="Pfam" id="PF19613">
    <property type="entry name" value="DUF6118"/>
    <property type="match status" value="1"/>
</dbReference>
<keyword evidence="1" id="KW-0472">Membrane</keyword>
<dbReference type="Proteomes" id="UP000078529">
    <property type="component" value="Unassembled WGS sequence"/>
</dbReference>
<name>A0A175RFF1_9HYPH</name>
<evidence type="ECO:0000256" key="1">
    <source>
        <dbReference type="SAM" id="Phobius"/>
    </source>
</evidence>
<evidence type="ECO:0000313" key="2">
    <source>
        <dbReference type="EMBL" id="KTR02208.1"/>
    </source>
</evidence>
<keyword evidence="1" id="KW-1133">Transmembrane helix</keyword>